<dbReference type="EMBL" id="AOMF01000103">
    <property type="protein sequence ID" value="EMA55786.1"/>
    <property type="molecule type" value="Genomic_DNA"/>
</dbReference>
<evidence type="ECO:0000313" key="3">
    <source>
        <dbReference type="Proteomes" id="UP000011680"/>
    </source>
</evidence>
<comment type="caution">
    <text evidence="2">The sequence shown here is derived from an EMBL/GenBank/DDBJ whole genome shotgun (WGS) entry which is preliminary data.</text>
</comment>
<organism evidence="2 3">
    <name type="scientific">Halococcus thailandensis JCM 13552</name>
    <dbReference type="NCBI Taxonomy" id="1227457"/>
    <lineage>
        <taxon>Archaea</taxon>
        <taxon>Methanobacteriati</taxon>
        <taxon>Methanobacteriota</taxon>
        <taxon>Stenosarchaea group</taxon>
        <taxon>Halobacteria</taxon>
        <taxon>Halobacteriales</taxon>
        <taxon>Halococcaceae</taxon>
        <taxon>Halococcus</taxon>
    </lineage>
</organism>
<dbReference type="AlphaFoldDB" id="M0ND47"/>
<reference evidence="2 3" key="1">
    <citation type="journal article" date="2014" name="PLoS Genet.">
        <title>Phylogenetically driven sequencing of extremely halophilic archaea reveals strategies for static and dynamic osmo-response.</title>
        <authorList>
            <person name="Becker E.A."/>
            <person name="Seitzer P.M."/>
            <person name="Tritt A."/>
            <person name="Larsen D."/>
            <person name="Krusor M."/>
            <person name="Yao A.I."/>
            <person name="Wu D."/>
            <person name="Madern D."/>
            <person name="Eisen J.A."/>
            <person name="Darling A.E."/>
            <person name="Facciotti M.T."/>
        </authorList>
    </citation>
    <scope>NUCLEOTIDE SEQUENCE [LARGE SCALE GENOMIC DNA]</scope>
    <source>
        <strain evidence="2 3">JCM 13552</strain>
    </source>
</reference>
<gene>
    <name evidence="2" type="ORF">C451_04883</name>
</gene>
<dbReference type="InterPro" id="IPR045397">
    <property type="entry name" value="TumE-like"/>
</dbReference>
<evidence type="ECO:0000313" key="2">
    <source>
        <dbReference type="EMBL" id="EMA55786.1"/>
    </source>
</evidence>
<keyword evidence="3" id="KW-1185">Reference proteome</keyword>
<dbReference type="RefSeq" id="WP_007738273.1">
    <property type="nucleotide sequence ID" value="NZ_AOMF01000103.1"/>
</dbReference>
<dbReference type="Proteomes" id="UP000011680">
    <property type="component" value="Unassembled WGS sequence"/>
</dbReference>
<accession>M0ND47</accession>
<name>M0ND47_9EURY</name>
<feature type="region of interest" description="Disordered" evidence="1">
    <location>
        <begin position="1"/>
        <end position="28"/>
    </location>
</feature>
<dbReference type="Pfam" id="PF20126">
    <property type="entry name" value="TumE"/>
    <property type="match status" value="1"/>
</dbReference>
<sequence length="61" mass="7323">MTVDGTTLLRYDNYTDAETPGESRHHRHHYRDGVEDIEFTSLRNHIQRFKAEVDQIHDERI</sequence>
<dbReference type="PATRIC" id="fig|1227457.3.peg.880"/>
<protein>
    <submittedName>
        <fullName evidence="2">Uncharacterized protein</fullName>
    </submittedName>
</protein>
<evidence type="ECO:0000256" key="1">
    <source>
        <dbReference type="SAM" id="MobiDB-lite"/>
    </source>
</evidence>
<proteinExistence type="predicted"/>